<comment type="subcellular location">
    <subcellularLocation>
        <location evidence="1">Membrane</location>
        <topology evidence="1">Multi-pass membrane protein</topology>
    </subcellularLocation>
</comment>
<keyword evidence="3 6" id="KW-1133">Transmembrane helix</keyword>
<dbReference type="GO" id="GO:0005886">
    <property type="term" value="C:plasma membrane"/>
    <property type="evidence" value="ECO:0007669"/>
    <property type="project" value="TreeGrafter"/>
</dbReference>
<proteinExistence type="inferred from homology"/>
<feature type="transmembrane region" description="Helical" evidence="6">
    <location>
        <begin position="208"/>
        <end position="229"/>
    </location>
</feature>
<keyword evidence="2 6" id="KW-0812">Transmembrane</keyword>
<dbReference type="InterPro" id="IPR035965">
    <property type="entry name" value="PAS-like_dom_sf"/>
</dbReference>
<feature type="transmembrane region" description="Helical" evidence="6">
    <location>
        <begin position="87"/>
        <end position="111"/>
    </location>
</feature>
<dbReference type="InterPro" id="IPR000292">
    <property type="entry name" value="For/NO2_transpt"/>
</dbReference>
<dbReference type="Gene3D" id="1.20.1080.10">
    <property type="entry name" value="Glycerol uptake facilitator protein"/>
    <property type="match status" value="1"/>
</dbReference>
<dbReference type="GO" id="GO:0015707">
    <property type="term" value="P:nitrite transport"/>
    <property type="evidence" value="ECO:0007669"/>
    <property type="project" value="TreeGrafter"/>
</dbReference>
<evidence type="ECO:0008006" key="9">
    <source>
        <dbReference type="Google" id="ProtNLM"/>
    </source>
</evidence>
<comment type="similarity">
    <text evidence="5">Belongs to the FNT transporter (TC 1.A.16) family.</text>
</comment>
<gene>
    <name evidence="7" type="ORF">AB1Y20_000475</name>
</gene>
<comment type="caution">
    <text evidence="7">The sequence shown here is derived from an EMBL/GenBank/DDBJ whole genome shotgun (WGS) entry which is preliminary data.</text>
</comment>
<evidence type="ECO:0000313" key="7">
    <source>
        <dbReference type="EMBL" id="KAL1529530.1"/>
    </source>
</evidence>
<feature type="transmembrane region" description="Helical" evidence="6">
    <location>
        <begin position="249"/>
        <end position="272"/>
    </location>
</feature>
<evidence type="ECO:0000256" key="4">
    <source>
        <dbReference type="ARBA" id="ARBA00023136"/>
    </source>
</evidence>
<protein>
    <recommendedName>
        <fullName evidence="9">Formate/nitrite transporter</fullName>
    </recommendedName>
</protein>
<dbReference type="Proteomes" id="UP001515480">
    <property type="component" value="Unassembled WGS sequence"/>
</dbReference>
<dbReference type="PANTHER" id="PTHR30520:SF6">
    <property type="entry name" value="FORMATE_NITRATE FAMILY TRANSPORTER (EUROFUNG)"/>
    <property type="match status" value="1"/>
</dbReference>
<dbReference type="AlphaFoldDB" id="A0AB34K5F7"/>
<dbReference type="EMBL" id="JBGBPQ010000001">
    <property type="protein sequence ID" value="KAL1529530.1"/>
    <property type="molecule type" value="Genomic_DNA"/>
</dbReference>
<reference evidence="7 8" key="1">
    <citation type="journal article" date="2024" name="Science">
        <title>Giant polyketide synthase enzymes in the biosynthesis of giant marine polyether toxins.</title>
        <authorList>
            <person name="Fallon T.R."/>
            <person name="Shende V.V."/>
            <person name="Wierzbicki I.H."/>
            <person name="Pendleton A.L."/>
            <person name="Watervoot N.F."/>
            <person name="Auber R.P."/>
            <person name="Gonzalez D.J."/>
            <person name="Wisecaver J.H."/>
            <person name="Moore B.S."/>
        </authorList>
    </citation>
    <scope>NUCLEOTIDE SEQUENCE [LARGE SCALE GENOMIC DNA]</scope>
    <source>
        <strain evidence="7 8">12B1</strain>
    </source>
</reference>
<organism evidence="7 8">
    <name type="scientific">Prymnesium parvum</name>
    <name type="common">Toxic golden alga</name>
    <dbReference type="NCBI Taxonomy" id="97485"/>
    <lineage>
        <taxon>Eukaryota</taxon>
        <taxon>Haptista</taxon>
        <taxon>Haptophyta</taxon>
        <taxon>Prymnesiophyceae</taxon>
        <taxon>Prymnesiales</taxon>
        <taxon>Prymnesiaceae</taxon>
        <taxon>Prymnesium</taxon>
    </lineage>
</organism>
<feature type="transmembrane region" description="Helical" evidence="6">
    <location>
        <begin position="123"/>
        <end position="145"/>
    </location>
</feature>
<feature type="transmembrane region" description="Helical" evidence="6">
    <location>
        <begin position="176"/>
        <end position="196"/>
    </location>
</feature>
<dbReference type="GO" id="GO:0015513">
    <property type="term" value="F:high-affinity secondary active nitrite transmembrane transporter activity"/>
    <property type="evidence" value="ECO:0007669"/>
    <property type="project" value="TreeGrafter"/>
</dbReference>
<accession>A0AB34K5F7</accession>
<name>A0AB34K5F7_PRYPA</name>
<dbReference type="Pfam" id="PF01226">
    <property type="entry name" value="Form_Nir_trans"/>
    <property type="match status" value="1"/>
</dbReference>
<dbReference type="PROSITE" id="PS01006">
    <property type="entry name" value="FORMATE_NITRITE_TP_2"/>
    <property type="match status" value="1"/>
</dbReference>
<keyword evidence="8" id="KW-1185">Reference proteome</keyword>
<sequence length="439" mass="48345">MVESNVSHSVSTSHRNYLIPKEILQAIIALGQYKGKTPAWRTLIGSFYAGFFVGIGGLFGITVAGGLDPDFAHDFPMVPKVLVGLTFWIALLLILSYGGDLFTGNLMYLLLARVNNRVTTLQMLKNWVIVYLGNFAACACIAYFLGYLTEFFKDDPFHAYVVHTAEKKVHYDWGVLVVRGIGANWLVCLAVCLAVASQDQFSRTVSCFLPVFAFATIGFEHSVANMFYASLGLFYGADTSFGEFIAKNLIPVTIGNFIGGPIMCGLGLHILYHVQTEPKTEAPSPSQLAEIEKKKQTSSQSTVSTNFMKRYVRKTGEVIRMAVDVTIALSADGKPESIMSWMRLISRGKAEGMVTDDEHGFMCLHWDGGCPVEDCTIALADEHVCHMLGYSRAELSTMTLRDISYADDATLSTRIMRRVLAKAENTRTEEAHVDVVSSA</sequence>
<dbReference type="SUPFAM" id="SSF55785">
    <property type="entry name" value="PYP-like sensor domain (PAS domain)"/>
    <property type="match status" value="1"/>
</dbReference>
<keyword evidence="4 6" id="KW-0472">Membrane</keyword>
<evidence type="ECO:0000256" key="6">
    <source>
        <dbReference type="SAM" id="Phobius"/>
    </source>
</evidence>
<dbReference type="PANTHER" id="PTHR30520">
    <property type="entry name" value="FORMATE TRANSPORTER-RELATED"/>
    <property type="match status" value="1"/>
</dbReference>
<dbReference type="InterPro" id="IPR023271">
    <property type="entry name" value="Aquaporin-like"/>
</dbReference>
<evidence type="ECO:0000256" key="2">
    <source>
        <dbReference type="ARBA" id="ARBA00022692"/>
    </source>
</evidence>
<evidence type="ECO:0000256" key="1">
    <source>
        <dbReference type="ARBA" id="ARBA00004141"/>
    </source>
</evidence>
<dbReference type="InterPro" id="IPR024002">
    <property type="entry name" value="For/NO2_transpt_CS"/>
</dbReference>
<evidence type="ECO:0000256" key="3">
    <source>
        <dbReference type="ARBA" id="ARBA00022989"/>
    </source>
</evidence>
<evidence type="ECO:0000313" key="8">
    <source>
        <dbReference type="Proteomes" id="UP001515480"/>
    </source>
</evidence>
<evidence type="ECO:0000256" key="5">
    <source>
        <dbReference type="ARBA" id="ARBA00049660"/>
    </source>
</evidence>
<feature type="transmembrane region" description="Helical" evidence="6">
    <location>
        <begin position="43"/>
        <end position="67"/>
    </location>
</feature>